<protein>
    <submittedName>
        <fullName evidence="1">Terminase</fullName>
    </submittedName>
</protein>
<dbReference type="InterPro" id="IPR027417">
    <property type="entry name" value="P-loop_NTPase"/>
</dbReference>
<accession>A0A8J4DTR1</accession>
<gene>
    <name evidence="1" type="primary">terL</name>
    <name evidence="1" type="ORF">Val02_69050</name>
</gene>
<dbReference type="Gene3D" id="3.40.50.300">
    <property type="entry name" value="P-loop containing nucleotide triphosphate hydrolases"/>
    <property type="match status" value="1"/>
</dbReference>
<organism evidence="1 2">
    <name type="scientific">Virgisporangium aliadipatigenens</name>
    <dbReference type="NCBI Taxonomy" id="741659"/>
    <lineage>
        <taxon>Bacteria</taxon>
        <taxon>Bacillati</taxon>
        <taxon>Actinomycetota</taxon>
        <taxon>Actinomycetes</taxon>
        <taxon>Micromonosporales</taxon>
        <taxon>Micromonosporaceae</taxon>
        <taxon>Virgisporangium</taxon>
    </lineage>
</organism>
<name>A0A8J4DTR1_9ACTN</name>
<reference evidence="1" key="1">
    <citation type="submission" date="2021-01" db="EMBL/GenBank/DDBJ databases">
        <title>Whole genome shotgun sequence of Virgisporangium aliadipatigenens NBRC 105644.</title>
        <authorList>
            <person name="Komaki H."/>
            <person name="Tamura T."/>
        </authorList>
    </citation>
    <scope>NUCLEOTIDE SEQUENCE</scope>
    <source>
        <strain evidence="1">NBRC 105644</strain>
    </source>
</reference>
<dbReference type="EMBL" id="BOPF01000032">
    <property type="protein sequence ID" value="GIJ50019.1"/>
    <property type="molecule type" value="Genomic_DNA"/>
</dbReference>
<dbReference type="Proteomes" id="UP000619260">
    <property type="component" value="Unassembled WGS sequence"/>
</dbReference>
<proteinExistence type="predicted"/>
<dbReference type="AlphaFoldDB" id="A0A8J4DTR1"/>
<comment type="caution">
    <text evidence="1">The sequence shown here is derived from an EMBL/GenBank/DDBJ whole genome shotgun (WGS) entry which is preliminary data.</text>
</comment>
<evidence type="ECO:0000313" key="1">
    <source>
        <dbReference type="EMBL" id="GIJ50019.1"/>
    </source>
</evidence>
<keyword evidence="2" id="KW-1185">Reference proteome</keyword>
<evidence type="ECO:0000313" key="2">
    <source>
        <dbReference type="Proteomes" id="UP000619260"/>
    </source>
</evidence>
<sequence>MALGRRDPLGALVTGPDGIPTLTLGWTVLEWTVEYLRQPDGPDAGAPWRFTPEQVRIVLWWYAIDPRGRFVYRRAVIRRSKGWGKDPLCAALACIEFVGPCRFGGFDAAGDPVAVPHPTPWVQVTAVNLAQTRNTMSLLPGMLSPAAVDDYGIDLGKEIIYARSGGQIQSVTSSPRALEGGRPTLVIANETQHWLATNDGHAMARVARRNLGKSRDGAARLVEITNAHEPGLDSVAEQSYEAHLAMVEGRTRGGGLLYDSREAPPETVLSDPTSLRAGLRAAYGDATWTDLDRLVDEVYDPNTPASESRRFYLNQIAAAEDAWTTATEWDACVYDDQLGPGDVVALGGDFSRTDDATALVLCRLSDGLLAPVGVWERPDGPAGDGWEVPREDVDDMVAHIFGRYRVVAFYGDVAGWESYIDAWSVRYRDQLAVKASPRSVVGWDMRARTGEFTRRGAEATLAAITDRTLRHTGDPVLRRHVLNARRRPNRWGVSFGKEHRESPRKVDALAAGILARLARQDALAAGADGAGERSGEVWAL</sequence>